<evidence type="ECO:0000313" key="4">
    <source>
        <dbReference type="EMBL" id="CAL4112196.1"/>
    </source>
</evidence>
<name>A0AAV2R583_MEGNR</name>
<dbReference type="Proteomes" id="UP001497623">
    <property type="component" value="Unassembled WGS sequence"/>
</dbReference>
<dbReference type="PROSITE" id="PS50297">
    <property type="entry name" value="ANK_REP_REGION"/>
    <property type="match status" value="2"/>
</dbReference>
<dbReference type="InterPro" id="IPR036770">
    <property type="entry name" value="Ankyrin_rpt-contain_sf"/>
</dbReference>
<dbReference type="InterPro" id="IPR002110">
    <property type="entry name" value="Ankyrin_rpt"/>
</dbReference>
<evidence type="ECO:0000256" key="2">
    <source>
        <dbReference type="ARBA" id="ARBA00023043"/>
    </source>
</evidence>
<dbReference type="PANTHER" id="PTHR24171">
    <property type="entry name" value="ANKYRIN REPEAT DOMAIN-CONTAINING PROTEIN 39-RELATED"/>
    <property type="match status" value="1"/>
</dbReference>
<evidence type="ECO:0000313" key="5">
    <source>
        <dbReference type="Proteomes" id="UP001497623"/>
    </source>
</evidence>
<comment type="caution">
    <text evidence="4">The sequence shown here is derived from an EMBL/GenBank/DDBJ whole genome shotgun (WGS) entry which is preliminary data.</text>
</comment>
<dbReference type="Gene3D" id="1.25.40.20">
    <property type="entry name" value="Ankyrin repeat-containing domain"/>
    <property type="match status" value="1"/>
</dbReference>
<keyword evidence="1" id="KW-0677">Repeat</keyword>
<dbReference type="AlphaFoldDB" id="A0AAV2R583"/>
<dbReference type="Pfam" id="PF12796">
    <property type="entry name" value="Ank_2"/>
    <property type="match status" value="1"/>
</dbReference>
<accession>A0AAV2R583</accession>
<feature type="non-terminal residue" evidence="4">
    <location>
        <position position="1"/>
    </location>
</feature>
<feature type="non-terminal residue" evidence="4">
    <location>
        <position position="128"/>
    </location>
</feature>
<protein>
    <recommendedName>
        <fullName evidence="6">Ankyrin repeat domain-containing protein</fullName>
    </recommendedName>
</protein>
<dbReference type="SMART" id="SM00248">
    <property type="entry name" value="ANK"/>
    <property type="match status" value="2"/>
</dbReference>
<organism evidence="4 5">
    <name type="scientific">Meganyctiphanes norvegica</name>
    <name type="common">Northern krill</name>
    <name type="synonym">Thysanopoda norvegica</name>
    <dbReference type="NCBI Taxonomy" id="48144"/>
    <lineage>
        <taxon>Eukaryota</taxon>
        <taxon>Metazoa</taxon>
        <taxon>Ecdysozoa</taxon>
        <taxon>Arthropoda</taxon>
        <taxon>Crustacea</taxon>
        <taxon>Multicrustacea</taxon>
        <taxon>Malacostraca</taxon>
        <taxon>Eumalacostraca</taxon>
        <taxon>Eucarida</taxon>
        <taxon>Euphausiacea</taxon>
        <taxon>Euphausiidae</taxon>
        <taxon>Meganyctiphanes</taxon>
    </lineage>
</organism>
<evidence type="ECO:0000256" key="3">
    <source>
        <dbReference type="PROSITE-ProRule" id="PRU00023"/>
    </source>
</evidence>
<keyword evidence="2 3" id="KW-0040">ANK repeat</keyword>
<evidence type="ECO:0000256" key="1">
    <source>
        <dbReference type="ARBA" id="ARBA00022737"/>
    </source>
</evidence>
<proteinExistence type="predicted"/>
<dbReference type="PRINTS" id="PR01415">
    <property type="entry name" value="ANKYRIN"/>
</dbReference>
<gene>
    <name evidence="4" type="ORF">MNOR_LOCUS19818</name>
</gene>
<evidence type="ECO:0008006" key="6">
    <source>
        <dbReference type="Google" id="ProtNLM"/>
    </source>
</evidence>
<dbReference type="EMBL" id="CAXKWB010014938">
    <property type="protein sequence ID" value="CAL4112196.1"/>
    <property type="molecule type" value="Genomic_DNA"/>
</dbReference>
<reference evidence="4 5" key="1">
    <citation type="submission" date="2024-05" db="EMBL/GenBank/DDBJ databases">
        <authorList>
            <person name="Wallberg A."/>
        </authorList>
    </citation>
    <scope>NUCLEOTIDE SEQUENCE [LARGE SCALE GENOMIC DNA]</scope>
</reference>
<dbReference type="PANTHER" id="PTHR24171:SF9">
    <property type="entry name" value="ANKYRIN REPEAT DOMAIN-CONTAINING PROTEIN 39"/>
    <property type="match status" value="1"/>
</dbReference>
<feature type="repeat" description="ANK" evidence="3">
    <location>
        <begin position="1"/>
        <end position="32"/>
    </location>
</feature>
<dbReference type="PROSITE" id="PS50088">
    <property type="entry name" value="ANK_REPEAT"/>
    <property type="match status" value="2"/>
</dbReference>
<feature type="repeat" description="ANK" evidence="3">
    <location>
        <begin position="33"/>
        <end position="65"/>
    </location>
</feature>
<dbReference type="SUPFAM" id="SSF48403">
    <property type="entry name" value="Ankyrin repeat"/>
    <property type="match status" value="1"/>
</dbReference>
<sequence length="128" mass="14431">GMTSLHYATKQGCLNSVKELLELNAQVDSRNNNQETPLMFAAMLDKVEIADMLVLAGADTNATDIHENTIMDIAQSKGSQQFVDWLIEFSKKSQKIPVSRYLQMLKAKSERDELKKQWAKTNNGLEDI</sequence>
<keyword evidence="5" id="KW-1185">Reference proteome</keyword>